<keyword evidence="5" id="KW-0812">Transmembrane</keyword>
<dbReference type="InterPro" id="IPR029044">
    <property type="entry name" value="Nucleotide-diphossugar_trans"/>
</dbReference>
<dbReference type="Pfam" id="PF01501">
    <property type="entry name" value="Glyco_transf_8"/>
    <property type="match status" value="1"/>
</dbReference>
<feature type="domain" description="Polysaccharide pyruvyl transferase" evidence="6">
    <location>
        <begin position="416"/>
        <end position="562"/>
    </location>
</feature>
<dbReference type="GeneID" id="7195344"/>
<dbReference type="GO" id="GO:0046872">
    <property type="term" value="F:metal ion binding"/>
    <property type="evidence" value="ECO:0007669"/>
    <property type="project" value="UniProtKB-KW"/>
</dbReference>
<accession>B7G8U9</accession>
<gene>
    <name evidence="7" type="ORF">PHATRDRAFT_48916</name>
</gene>
<dbReference type="PANTHER" id="PTHR13778">
    <property type="entry name" value="GLYCOSYLTRANSFERASE 8 DOMAIN-CONTAINING PROTEIN"/>
    <property type="match status" value="1"/>
</dbReference>
<evidence type="ECO:0000259" key="6">
    <source>
        <dbReference type="Pfam" id="PF04230"/>
    </source>
</evidence>
<proteinExistence type="inferred from homology"/>
<sequence length="944" mass="105494">MPRPRNFCLYGIPLVAASVFSIFYSFYAFDYHNDFCLEAQKAVTVPAISTSEVLSSPRQMAKSASFQGECRSLANGGPVSLVWAWNDPPLFHAMKTTIDGLTSGLSGIRVVIYCGSTACVSAAHKAVLELPPQATLMSSCISIQYIIAPQLAEDSPFEEWIGDHVLAKLLSAIYFEQTLQVVMQLTVIWKYGGMVLLPGFNVAFPSMLELTAKDGATLMTAADMGLVKPGVGGGLYAVAAPPKDAMIKSLMEEMLVMYKWPNYVASDWPVRSQWDILCARQSSCLAAQRPLQDIGIRTGNESTVEHHPKRHFGTLSYQARRHGTKAYPSMNQGDEMQGLAGLQFLPRLDAFVDRDRLDVVKLIDSADFSATGEVTPQSPSQPALTQTTLFLNAWWGIPNWVWPPPEKLEPIFVSMHLNNNKNKDDVKRSKGYLNQNWPIGARDSKTHDFFQSIGIHSVFTACMTMTLLPTWSEQRALMEQSDEVLLVDVNREGLQLLPDHIKSRAVTLSAKLKDPNVIDDMVARYVEAHAMKVRLQKAKLVITQRLHIALPAASTGTPVILIIDNDMPGGGGDRFSGLQQAVHTVHSTNGSTALALFNWDDPPPNPNPIFFRKKRNVLRVLTMCHGEVTDSARKFGAIPASWEYPSETKVCRNTIGNLHTEDAIHIATTINPLWLDSKHVLPSWVHALYKSNPTETFVFYFLTDRMNEKQRCIVRWMVLQWFPNAKVYTIPIQLPSVDISSIPIKHVPTFSQVRLLLPQMLPCVQRTLWIDVDAMVIKQLRPIWDTWKVMPECGIVARSLLAKTDVGSMMAALNVTSPQQLWKKASKDMPGFDAGVMLLDLDALRASHFTEKVASYWSFSIGGNDQISLNMQCNGTHGNLDSVWNVFMDSPDDYVHNRTREWSIVHFQGLNKPWLVKSDLFHGRVWAKYALSLVDALYGPIQLQ</sequence>
<dbReference type="PaxDb" id="2850-Phatr48916"/>
<keyword evidence="8" id="KW-1185">Reference proteome</keyword>
<dbReference type="Pfam" id="PF04230">
    <property type="entry name" value="PS_pyruv_trans"/>
    <property type="match status" value="1"/>
</dbReference>
<dbReference type="AlphaFoldDB" id="B7G8U9"/>
<feature type="transmembrane region" description="Helical" evidence="5">
    <location>
        <begin position="7"/>
        <end position="27"/>
    </location>
</feature>
<dbReference type="InterPro" id="IPR050748">
    <property type="entry name" value="Glycosyltrans_8_dom-fam"/>
</dbReference>
<evidence type="ECO:0000313" key="8">
    <source>
        <dbReference type="Proteomes" id="UP000000759"/>
    </source>
</evidence>
<dbReference type="PANTHER" id="PTHR13778:SF47">
    <property type="entry name" value="LIPOPOLYSACCHARIDE 1,3-GALACTOSYLTRANSFERASE"/>
    <property type="match status" value="1"/>
</dbReference>
<dbReference type="SUPFAM" id="SSF53448">
    <property type="entry name" value="Nucleotide-diphospho-sugar transferases"/>
    <property type="match status" value="1"/>
</dbReference>
<evidence type="ECO:0000313" key="7">
    <source>
        <dbReference type="EMBL" id="EEC44836.1"/>
    </source>
</evidence>
<evidence type="ECO:0000256" key="2">
    <source>
        <dbReference type="ARBA" id="ARBA00022676"/>
    </source>
</evidence>
<name>B7G8U9_PHATC</name>
<dbReference type="GO" id="GO:0016757">
    <property type="term" value="F:glycosyltransferase activity"/>
    <property type="evidence" value="ECO:0007669"/>
    <property type="project" value="UniProtKB-KW"/>
</dbReference>
<keyword evidence="4" id="KW-0479">Metal-binding</keyword>
<dbReference type="HOGENOM" id="CLU_311356_0_0_1"/>
<dbReference type="InterPro" id="IPR007345">
    <property type="entry name" value="Polysacch_pyruvyl_Trfase"/>
</dbReference>
<dbReference type="RefSeq" id="XP_002183654.1">
    <property type="nucleotide sequence ID" value="XM_002183618.1"/>
</dbReference>
<keyword evidence="3" id="KW-0808">Transferase</keyword>
<dbReference type="OrthoDB" id="409543at2759"/>
<dbReference type="KEGG" id="pti:PHATRDRAFT_48916"/>
<keyword evidence="5" id="KW-1133">Transmembrane helix</keyword>
<evidence type="ECO:0000256" key="3">
    <source>
        <dbReference type="ARBA" id="ARBA00022679"/>
    </source>
</evidence>
<evidence type="ECO:0000256" key="5">
    <source>
        <dbReference type="SAM" id="Phobius"/>
    </source>
</evidence>
<dbReference type="InParanoid" id="B7G8U9"/>
<dbReference type="Proteomes" id="UP000000759">
    <property type="component" value="Chromosome 20"/>
</dbReference>
<reference evidence="7 8" key="1">
    <citation type="journal article" date="2008" name="Nature">
        <title>The Phaeodactylum genome reveals the evolutionary history of diatom genomes.</title>
        <authorList>
            <person name="Bowler C."/>
            <person name="Allen A.E."/>
            <person name="Badger J.H."/>
            <person name="Grimwood J."/>
            <person name="Jabbari K."/>
            <person name="Kuo A."/>
            <person name="Maheswari U."/>
            <person name="Martens C."/>
            <person name="Maumus F."/>
            <person name="Otillar R.P."/>
            <person name="Rayko E."/>
            <person name="Salamov A."/>
            <person name="Vandepoele K."/>
            <person name="Beszteri B."/>
            <person name="Gruber A."/>
            <person name="Heijde M."/>
            <person name="Katinka M."/>
            <person name="Mock T."/>
            <person name="Valentin K."/>
            <person name="Verret F."/>
            <person name="Berges J.A."/>
            <person name="Brownlee C."/>
            <person name="Cadoret J.P."/>
            <person name="Chiovitti A."/>
            <person name="Choi C.J."/>
            <person name="Coesel S."/>
            <person name="De Martino A."/>
            <person name="Detter J.C."/>
            <person name="Durkin C."/>
            <person name="Falciatore A."/>
            <person name="Fournet J."/>
            <person name="Haruta M."/>
            <person name="Huysman M.J."/>
            <person name="Jenkins B.D."/>
            <person name="Jiroutova K."/>
            <person name="Jorgensen R.E."/>
            <person name="Joubert Y."/>
            <person name="Kaplan A."/>
            <person name="Kroger N."/>
            <person name="Kroth P.G."/>
            <person name="La Roche J."/>
            <person name="Lindquist E."/>
            <person name="Lommer M."/>
            <person name="Martin-Jezequel V."/>
            <person name="Lopez P.J."/>
            <person name="Lucas S."/>
            <person name="Mangogna M."/>
            <person name="McGinnis K."/>
            <person name="Medlin L.K."/>
            <person name="Montsant A."/>
            <person name="Oudot-Le Secq M.P."/>
            <person name="Napoli C."/>
            <person name="Obornik M."/>
            <person name="Parker M.S."/>
            <person name="Petit J.L."/>
            <person name="Porcel B.M."/>
            <person name="Poulsen N."/>
            <person name="Robison M."/>
            <person name="Rychlewski L."/>
            <person name="Rynearson T.A."/>
            <person name="Schmutz J."/>
            <person name="Shapiro H."/>
            <person name="Siaut M."/>
            <person name="Stanley M."/>
            <person name="Sussman M.R."/>
            <person name="Taylor A.R."/>
            <person name="Vardi A."/>
            <person name="von Dassow P."/>
            <person name="Vyverman W."/>
            <person name="Willis A."/>
            <person name="Wyrwicz L.S."/>
            <person name="Rokhsar D.S."/>
            <person name="Weissenbach J."/>
            <person name="Armbrust E.V."/>
            <person name="Green B.R."/>
            <person name="Van de Peer Y."/>
            <person name="Grigoriev I.V."/>
        </authorList>
    </citation>
    <scope>NUCLEOTIDE SEQUENCE [LARGE SCALE GENOMIC DNA]</scope>
    <source>
        <strain evidence="7 8">CCAP 1055/1</strain>
    </source>
</reference>
<dbReference type="Gene3D" id="3.90.550.10">
    <property type="entry name" value="Spore Coat Polysaccharide Biosynthesis Protein SpsA, Chain A"/>
    <property type="match status" value="1"/>
</dbReference>
<evidence type="ECO:0000256" key="1">
    <source>
        <dbReference type="ARBA" id="ARBA00006351"/>
    </source>
</evidence>
<keyword evidence="2" id="KW-0328">Glycosyltransferase</keyword>
<comment type="similarity">
    <text evidence="1">Belongs to the glycosyltransferase 8 family.</text>
</comment>
<reference evidence="8" key="2">
    <citation type="submission" date="2008-08" db="EMBL/GenBank/DDBJ databases">
        <authorList>
            <consortium name="Diatom Consortium"/>
            <person name="Grigoriev I."/>
            <person name="Grimwood J."/>
            <person name="Kuo A."/>
            <person name="Otillar R.P."/>
            <person name="Salamov A."/>
            <person name="Detter J.C."/>
            <person name="Lindquist E."/>
            <person name="Shapiro H."/>
            <person name="Lucas S."/>
            <person name="Glavina del Rio T."/>
            <person name="Pitluck S."/>
            <person name="Rokhsar D."/>
            <person name="Bowler C."/>
        </authorList>
    </citation>
    <scope>GENOME REANNOTATION</scope>
    <source>
        <strain evidence="8">CCAP 1055/1</strain>
    </source>
</reference>
<dbReference type="InterPro" id="IPR002495">
    <property type="entry name" value="Glyco_trans_8"/>
</dbReference>
<organism evidence="7 8">
    <name type="scientific">Phaeodactylum tricornutum (strain CCAP 1055/1)</name>
    <dbReference type="NCBI Taxonomy" id="556484"/>
    <lineage>
        <taxon>Eukaryota</taxon>
        <taxon>Sar</taxon>
        <taxon>Stramenopiles</taxon>
        <taxon>Ochrophyta</taxon>
        <taxon>Bacillariophyta</taxon>
        <taxon>Bacillariophyceae</taxon>
        <taxon>Bacillariophycidae</taxon>
        <taxon>Naviculales</taxon>
        <taxon>Phaeodactylaceae</taxon>
        <taxon>Phaeodactylum</taxon>
    </lineage>
</organism>
<keyword evidence="5" id="KW-0472">Membrane</keyword>
<protein>
    <recommendedName>
        <fullName evidence="6">Polysaccharide pyruvyl transferase domain-containing protein</fullName>
    </recommendedName>
</protein>
<dbReference type="EMBL" id="CM000622">
    <property type="protein sequence ID" value="EEC44836.1"/>
    <property type="molecule type" value="Genomic_DNA"/>
</dbReference>
<evidence type="ECO:0000256" key="4">
    <source>
        <dbReference type="ARBA" id="ARBA00022723"/>
    </source>
</evidence>